<dbReference type="EMBL" id="SEUK01000050">
    <property type="protein sequence ID" value="KAA1159889.1"/>
    <property type="molecule type" value="Genomic_DNA"/>
</dbReference>
<evidence type="ECO:0000256" key="3">
    <source>
        <dbReference type="ARBA" id="ARBA00022449"/>
    </source>
</evidence>
<keyword evidence="9" id="KW-0739">Sodium transport</keyword>
<comment type="caution">
    <text evidence="13">The sequence shown here is derived from an EMBL/GenBank/DDBJ whole genome shotgun (WGS) entry which is preliminary data.</text>
</comment>
<dbReference type="InterPro" id="IPR004680">
    <property type="entry name" value="Cit_transptr-like_dom"/>
</dbReference>
<keyword evidence="5 11" id="KW-1133">Transmembrane helix</keyword>
<organism evidence="13 14">
    <name type="scientific">Pseudoalteromonas fuliginea</name>
    <dbReference type="NCBI Taxonomy" id="1872678"/>
    <lineage>
        <taxon>Bacteria</taxon>
        <taxon>Pseudomonadati</taxon>
        <taxon>Pseudomonadota</taxon>
        <taxon>Gammaproteobacteria</taxon>
        <taxon>Alteromonadales</taxon>
        <taxon>Pseudoalteromonadaceae</taxon>
        <taxon>Pseudoalteromonas</taxon>
    </lineage>
</organism>
<feature type="transmembrane region" description="Helical" evidence="11">
    <location>
        <begin position="109"/>
        <end position="126"/>
    </location>
</feature>
<keyword evidence="6" id="KW-0915">Sodium</keyword>
<dbReference type="NCBIfam" id="NF038006">
    <property type="entry name" value="NhaD_1"/>
    <property type="match status" value="2"/>
</dbReference>
<keyword evidence="2" id="KW-0813">Transport</keyword>
<evidence type="ECO:0000256" key="7">
    <source>
        <dbReference type="ARBA" id="ARBA00023065"/>
    </source>
</evidence>
<dbReference type="GO" id="GO:0015297">
    <property type="term" value="F:antiporter activity"/>
    <property type="evidence" value="ECO:0007669"/>
    <property type="project" value="UniProtKB-KW"/>
</dbReference>
<proteinExistence type="inferred from homology"/>
<evidence type="ECO:0000259" key="12">
    <source>
        <dbReference type="Pfam" id="PF03600"/>
    </source>
</evidence>
<name>A0AB73BG97_9GAMM</name>
<evidence type="ECO:0000256" key="8">
    <source>
        <dbReference type="ARBA" id="ARBA00023136"/>
    </source>
</evidence>
<sequence length="462" mass="50780">MNYLSWLRLSVVTALSIMLVTISFSAFAIEPRAHVFAELATDPKGIFCLVVFLLSYVLVISEEKTQLRKSKPVMLGAGIIWLVIAYAAPQYGVNKEQLHKAINHGLDEYSSLLLFLLCAMTYISVLNKTNVFASMRSWLVSLGLSYRQLFWVTGLITFFLSPIADNLTTALVMGSVALAIGVKKPTFVSITMVNIVCATNAGGAFSPFGDITTLMVWQSGQVEFSQFFSLFIPALVTYLIPCLIMSFFVPNGVPMPMKEHTAMARGGKRTIFLGLLSITMAITFEQFLGLPPFMGMMMGMSLLMFLTYHLRRTRVDGEPKYDIFEDVRSAEWDTLLFFFGVMFSVGALTFIGYMSLASDYMYGTWGATQTNLVLGAISAVIDNIPVMFSVLSMQPQMDVNQWLLITLTCGVGGSLLSVGSAAGVALMGSAKGQYTFMSHLRWTPVIALGYGAGIYTHLFLNG</sequence>
<evidence type="ECO:0000313" key="13">
    <source>
        <dbReference type="EMBL" id="KAA1159889.1"/>
    </source>
</evidence>
<dbReference type="GO" id="GO:0006814">
    <property type="term" value="P:sodium ion transport"/>
    <property type="evidence" value="ECO:0007669"/>
    <property type="project" value="UniProtKB-KW"/>
</dbReference>
<accession>A0AB73BG97</accession>
<evidence type="ECO:0000256" key="5">
    <source>
        <dbReference type="ARBA" id="ARBA00022989"/>
    </source>
</evidence>
<evidence type="ECO:0000256" key="2">
    <source>
        <dbReference type="ARBA" id="ARBA00022448"/>
    </source>
</evidence>
<evidence type="ECO:0000256" key="1">
    <source>
        <dbReference type="ARBA" id="ARBA00004141"/>
    </source>
</evidence>
<feature type="transmembrane region" description="Helical" evidence="11">
    <location>
        <begin position="372"/>
        <end position="391"/>
    </location>
</feature>
<feature type="transmembrane region" description="Helical" evidence="11">
    <location>
        <begin position="166"/>
        <end position="182"/>
    </location>
</feature>
<dbReference type="RefSeq" id="WP_149614484.1">
    <property type="nucleotide sequence ID" value="NZ_SEUK01000050.1"/>
</dbReference>
<dbReference type="PANTHER" id="PTHR43269">
    <property type="entry name" value="SODIUM/PROTON ANTIPORTER 1-RELATED"/>
    <property type="match status" value="1"/>
</dbReference>
<feature type="transmembrane region" description="Helical" evidence="11">
    <location>
        <begin position="332"/>
        <end position="352"/>
    </location>
</feature>
<feature type="transmembrane region" description="Helical" evidence="11">
    <location>
        <begin position="73"/>
        <end position="89"/>
    </location>
</feature>
<keyword evidence="7" id="KW-0406">Ion transport</keyword>
<evidence type="ECO:0000256" key="9">
    <source>
        <dbReference type="ARBA" id="ARBA00023201"/>
    </source>
</evidence>
<dbReference type="AlphaFoldDB" id="A0AB73BG97"/>
<comment type="subcellular location">
    <subcellularLocation>
        <location evidence="1">Membrane</location>
        <topology evidence="1">Multi-pass membrane protein</topology>
    </subcellularLocation>
</comment>
<feature type="transmembrane region" description="Helical" evidence="11">
    <location>
        <begin position="403"/>
        <end position="428"/>
    </location>
</feature>
<reference evidence="13 14" key="1">
    <citation type="submission" date="2019-01" db="EMBL/GenBank/DDBJ databases">
        <title>Genome sequences of marine Pseudoalteromonas species.</title>
        <authorList>
            <person name="Boraston A.B."/>
            <person name="Hehemann J.-H."/>
            <person name="Vickers C.J."/>
            <person name="Salama-Alber O."/>
            <person name="Abe K."/>
            <person name="Hettle A.J."/>
        </authorList>
    </citation>
    <scope>NUCLEOTIDE SEQUENCE [LARGE SCALE GENOMIC DNA]</scope>
    <source>
        <strain evidence="13 14">PS42</strain>
    </source>
</reference>
<evidence type="ECO:0000256" key="4">
    <source>
        <dbReference type="ARBA" id="ARBA00022692"/>
    </source>
</evidence>
<evidence type="ECO:0000256" key="6">
    <source>
        <dbReference type="ARBA" id="ARBA00023053"/>
    </source>
</evidence>
<feature type="transmembrane region" description="Helical" evidence="11">
    <location>
        <begin position="138"/>
        <end position="160"/>
    </location>
</feature>
<feature type="domain" description="Citrate transporter-like" evidence="12">
    <location>
        <begin position="56"/>
        <end position="410"/>
    </location>
</feature>
<feature type="transmembrane region" description="Helical" evidence="11">
    <location>
        <begin position="293"/>
        <end position="311"/>
    </location>
</feature>
<dbReference type="GO" id="GO:0016020">
    <property type="term" value="C:membrane"/>
    <property type="evidence" value="ECO:0007669"/>
    <property type="project" value="UniProtKB-SubCell"/>
</dbReference>
<feature type="transmembrane region" description="Helical" evidence="11">
    <location>
        <begin position="228"/>
        <end position="249"/>
    </location>
</feature>
<evidence type="ECO:0000313" key="14">
    <source>
        <dbReference type="Proteomes" id="UP000324162"/>
    </source>
</evidence>
<evidence type="ECO:0000256" key="11">
    <source>
        <dbReference type="SAM" id="Phobius"/>
    </source>
</evidence>
<feature type="transmembrane region" description="Helical" evidence="11">
    <location>
        <begin position="440"/>
        <end position="460"/>
    </location>
</feature>
<feature type="transmembrane region" description="Helical" evidence="11">
    <location>
        <begin position="270"/>
        <end position="287"/>
    </location>
</feature>
<feature type="transmembrane region" description="Helical" evidence="11">
    <location>
        <begin position="187"/>
        <end position="208"/>
    </location>
</feature>
<evidence type="ECO:0000256" key="10">
    <source>
        <dbReference type="ARBA" id="ARBA00025753"/>
    </source>
</evidence>
<gene>
    <name evidence="13" type="ORF">EU508_11780</name>
</gene>
<keyword evidence="4 11" id="KW-0812">Transmembrane</keyword>
<dbReference type="InterPro" id="IPR045016">
    <property type="entry name" value="NhaD-like"/>
</dbReference>
<protein>
    <submittedName>
        <fullName evidence="13">Sodium:proton antiporter</fullName>
    </submittedName>
</protein>
<dbReference type="Pfam" id="PF03600">
    <property type="entry name" value="CitMHS"/>
    <property type="match status" value="1"/>
</dbReference>
<keyword evidence="8 11" id="KW-0472">Membrane</keyword>
<dbReference type="Proteomes" id="UP000324162">
    <property type="component" value="Unassembled WGS sequence"/>
</dbReference>
<feature type="transmembrane region" description="Helical" evidence="11">
    <location>
        <begin position="44"/>
        <end position="61"/>
    </location>
</feature>
<comment type="similarity">
    <text evidence="10">Belongs to the NhaD Na(+)/H(+) (TC 2.A.62) antiporter family.</text>
</comment>
<dbReference type="PANTHER" id="PTHR43269:SF2">
    <property type="entry name" value="SODIUM_PROTON ANTIPORTER 1-RELATED"/>
    <property type="match status" value="1"/>
</dbReference>
<keyword evidence="3" id="KW-0050">Antiport</keyword>